<dbReference type="GO" id="GO:0008236">
    <property type="term" value="F:serine-type peptidase activity"/>
    <property type="evidence" value="ECO:0007669"/>
    <property type="project" value="UniProtKB-KW"/>
</dbReference>
<dbReference type="PANTHER" id="PTHR30237">
    <property type="entry name" value="MURAMOYLTETRAPEPTIDE CARBOXYPEPTIDASE"/>
    <property type="match status" value="1"/>
</dbReference>
<dbReference type="AlphaFoldDB" id="A0A0E9LWY5"/>
<protein>
    <submittedName>
        <fullName evidence="9">Muramoyltetrapeptide carboxypeptidase</fullName>
    </submittedName>
</protein>
<feature type="active site" description="Nucleophile" evidence="6">
    <location>
        <position position="83"/>
    </location>
</feature>
<dbReference type="InterPro" id="IPR027478">
    <property type="entry name" value="LdcA_N"/>
</dbReference>
<dbReference type="Proteomes" id="UP000032900">
    <property type="component" value="Unassembled WGS sequence"/>
</dbReference>
<keyword evidence="4" id="KW-0378">Hydrolase</keyword>
<evidence type="ECO:0000259" key="8">
    <source>
        <dbReference type="Pfam" id="PF17676"/>
    </source>
</evidence>
<dbReference type="InterPro" id="IPR040449">
    <property type="entry name" value="Peptidase_S66_N"/>
</dbReference>
<gene>
    <name evidence="9" type="ORF">JCM15548_11995</name>
</gene>
<evidence type="ECO:0000313" key="9">
    <source>
        <dbReference type="EMBL" id="GAO29769.1"/>
    </source>
</evidence>
<dbReference type="GO" id="GO:0006508">
    <property type="term" value="P:proteolysis"/>
    <property type="evidence" value="ECO:0007669"/>
    <property type="project" value="UniProtKB-KW"/>
</dbReference>
<dbReference type="InterPro" id="IPR003507">
    <property type="entry name" value="S66_fam"/>
</dbReference>
<dbReference type="STRING" id="1236989.JCM15548_11995"/>
<evidence type="ECO:0000256" key="3">
    <source>
        <dbReference type="ARBA" id="ARBA00022670"/>
    </source>
</evidence>
<dbReference type="Pfam" id="PF17676">
    <property type="entry name" value="Peptidase_S66C"/>
    <property type="match status" value="1"/>
</dbReference>
<dbReference type="InterPro" id="IPR040921">
    <property type="entry name" value="Peptidase_S66C"/>
</dbReference>
<feature type="active site" description="Charge relay system" evidence="6">
    <location>
        <position position="248"/>
    </location>
</feature>
<evidence type="ECO:0000259" key="7">
    <source>
        <dbReference type="Pfam" id="PF02016"/>
    </source>
</evidence>
<organism evidence="9 10">
    <name type="scientific">Geofilum rubicundum JCM 15548</name>
    <dbReference type="NCBI Taxonomy" id="1236989"/>
    <lineage>
        <taxon>Bacteria</taxon>
        <taxon>Pseudomonadati</taxon>
        <taxon>Bacteroidota</taxon>
        <taxon>Bacteroidia</taxon>
        <taxon>Marinilabiliales</taxon>
        <taxon>Marinilabiliaceae</taxon>
        <taxon>Geofilum</taxon>
    </lineage>
</organism>
<evidence type="ECO:0000256" key="1">
    <source>
        <dbReference type="ARBA" id="ARBA00010233"/>
    </source>
</evidence>
<dbReference type="SUPFAM" id="SSF141986">
    <property type="entry name" value="LD-carboxypeptidase A C-terminal domain-like"/>
    <property type="match status" value="1"/>
</dbReference>
<comment type="similarity">
    <text evidence="1">Belongs to the peptidase S66 family.</text>
</comment>
<feature type="active site" description="Charge relay system" evidence="6">
    <location>
        <position position="178"/>
    </location>
</feature>
<evidence type="ECO:0000256" key="5">
    <source>
        <dbReference type="ARBA" id="ARBA00022825"/>
    </source>
</evidence>
<dbReference type="Gene3D" id="3.50.30.60">
    <property type="entry name" value="LD-carboxypeptidase A C-terminal domain-like"/>
    <property type="match status" value="1"/>
</dbReference>
<keyword evidence="3" id="KW-0645">Protease</keyword>
<feature type="domain" description="LD-carboxypeptidase C-terminal" evidence="8">
    <location>
        <begin position="147"/>
        <end position="263"/>
    </location>
</feature>
<keyword evidence="2 9" id="KW-0121">Carboxypeptidase</keyword>
<dbReference type="GO" id="GO:0004180">
    <property type="term" value="F:carboxypeptidase activity"/>
    <property type="evidence" value="ECO:0007669"/>
    <property type="project" value="UniProtKB-KW"/>
</dbReference>
<dbReference type="PANTHER" id="PTHR30237:SF2">
    <property type="entry name" value="MUREIN TETRAPEPTIDE CARBOXYPEPTIDASE"/>
    <property type="match status" value="1"/>
</dbReference>
<evidence type="ECO:0000256" key="4">
    <source>
        <dbReference type="ARBA" id="ARBA00022801"/>
    </source>
</evidence>
<dbReference type="CDD" id="cd07025">
    <property type="entry name" value="Peptidase_S66"/>
    <property type="match status" value="1"/>
</dbReference>
<evidence type="ECO:0000256" key="6">
    <source>
        <dbReference type="PIRSR" id="PIRSR028757-1"/>
    </source>
</evidence>
<sequence>MEQAEKYLDGIGMRHLRGRHVAGSWHQFGGTDQQRADDLNSMLLNPEVAVIWCMRGGYGAVRLLDRVRFDLLLTSPKWLVGFSDITVFHALWQKKLGLASMHGPMPKNLEDGLAADTGMDHLWHFLQGEWPVYPLKPHSLNRGGQGTGRLTGGNVTILSMLKGADIDFDPKGKILFIEEVGEHLYHLDRMMYGLKVAGKLKGLAGLVVGQMTDMQDNKTAFGATAYQIISQAVAEYDYPVLFDFPSGHDKCNWPLLMGHKVRLEVMKDKVAFTYVRK</sequence>
<comment type="caution">
    <text evidence="9">The sequence shown here is derived from an EMBL/GenBank/DDBJ whole genome shotgun (WGS) entry which is preliminary data.</text>
</comment>
<dbReference type="PIRSF" id="PIRSF028757">
    <property type="entry name" value="LD-carboxypeptidase"/>
    <property type="match status" value="1"/>
</dbReference>
<proteinExistence type="inferred from homology"/>
<dbReference type="InterPro" id="IPR027461">
    <property type="entry name" value="Carboxypeptidase_A_C_sf"/>
</dbReference>
<evidence type="ECO:0000256" key="2">
    <source>
        <dbReference type="ARBA" id="ARBA00022645"/>
    </source>
</evidence>
<feature type="domain" description="LD-carboxypeptidase N-terminal" evidence="7">
    <location>
        <begin position="2"/>
        <end position="103"/>
    </location>
</feature>
<reference evidence="9 10" key="1">
    <citation type="journal article" date="2015" name="Microbes Environ.">
        <title>Distribution and evolution of nitrogen fixation genes in the phylum bacteroidetes.</title>
        <authorList>
            <person name="Inoue J."/>
            <person name="Oshima K."/>
            <person name="Suda W."/>
            <person name="Sakamoto M."/>
            <person name="Iino T."/>
            <person name="Noda S."/>
            <person name="Hongoh Y."/>
            <person name="Hattori M."/>
            <person name="Ohkuma M."/>
        </authorList>
    </citation>
    <scope>NUCLEOTIDE SEQUENCE [LARGE SCALE GENOMIC DNA]</scope>
    <source>
        <strain evidence="9">JCM 15548</strain>
    </source>
</reference>
<dbReference type="EMBL" id="BAZW01000013">
    <property type="protein sequence ID" value="GAO29769.1"/>
    <property type="molecule type" value="Genomic_DNA"/>
</dbReference>
<keyword evidence="10" id="KW-1185">Reference proteome</keyword>
<dbReference type="InterPro" id="IPR029062">
    <property type="entry name" value="Class_I_gatase-like"/>
</dbReference>
<accession>A0A0E9LWY5</accession>
<dbReference type="SUPFAM" id="SSF52317">
    <property type="entry name" value="Class I glutamine amidotransferase-like"/>
    <property type="match status" value="1"/>
</dbReference>
<name>A0A0E9LWY5_9BACT</name>
<dbReference type="Gene3D" id="3.40.50.10740">
    <property type="entry name" value="Class I glutamine amidotransferase-like"/>
    <property type="match status" value="1"/>
</dbReference>
<dbReference type="Pfam" id="PF02016">
    <property type="entry name" value="Peptidase_S66"/>
    <property type="match status" value="1"/>
</dbReference>
<keyword evidence="5" id="KW-0720">Serine protease</keyword>
<evidence type="ECO:0000313" key="10">
    <source>
        <dbReference type="Proteomes" id="UP000032900"/>
    </source>
</evidence>